<dbReference type="Proteomes" id="UP000189580">
    <property type="component" value="Chromosome b"/>
</dbReference>
<dbReference type="InterPro" id="IPR000198">
    <property type="entry name" value="RhoGAP_dom"/>
</dbReference>
<proteinExistence type="predicted"/>
<keyword evidence="4" id="KW-1185">Reference proteome</keyword>
<feature type="compositionally biased region" description="Low complexity" evidence="1">
    <location>
        <begin position="53"/>
        <end position="82"/>
    </location>
</feature>
<dbReference type="PANTHER" id="PTHR23065:SF17">
    <property type="entry name" value="RHO-GTPASE-ACTIVATING PROTEIN RGD2"/>
    <property type="match status" value="1"/>
</dbReference>
<organism evidence="3 4">
    <name type="scientific">Sugiyamaella lignohabitans</name>
    <dbReference type="NCBI Taxonomy" id="796027"/>
    <lineage>
        <taxon>Eukaryota</taxon>
        <taxon>Fungi</taxon>
        <taxon>Dikarya</taxon>
        <taxon>Ascomycota</taxon>
        <taxon>Saccharomycotina</taxon>
        <taxon>Dipodascomycetes</taxon>
        <taxon>Dipodascales</taxon>
        <taxon>Trichomonascaceae</taxon>
        <taxon>Sugiyamaella</taxon>
    </lineage>
</organism>
<dbReference type="AlphaFoldDB" id="A0A170R0A7"/>
<dbReference type="Pfam" id="PF00611">
    <property type="entry name" value="FCH"/>
    <property type="match status" value="1"/>
</dbReference>
<feature type="compositionally biased region" description="Polar residues" evidence="1">
    <location>
        <begin position="886"/>
        <end position="900"/>
    </location>
</feature>
<evidence type="ECO:0000313" key="3">
    <source>
        <dbReference type="EMBL" id="ANB16036.1"/>
    </source>
</evidence>
<dbReference type="InterPro" id="IPR027267">
    <property type="entry name" value="AH/BAR_dom_sf"/>
</dbReference>
<dbReference type="InterPro" id="IPR008936">
    <property type="entry name" value="Rho_GTPase_activation_prot"/>
</dbReference>
<dbReference type="Pfam" id="PF00610">
    <property type="entry name" value="DEP"/>
    <property type="match status" value="1"/>
</dbReference>
<feature type="compositionally biased region" description="Polar residues" evidence="1">
    <location>
        <begin position="1"/>
        <end position="22"/>
    </location>
</feature>
<dbReference type="InterPro" id="IPR036390">
    <property type="entry name" value="WH_DNA-bd_sf"/>
</dbReference>
<dbReference type="Pfam" id="PF00620">
    <property type="entry name" value="RhoGAP"/>
    <property type="match status" value="1"/>
</dbReference>
<dbReference type="GeneID" id="30035735"/>
<feature type="compositionally biased region" description="Polar residues" evidence="1">
    <location>
        <begin position="957"/>
        <end position="966"/>
    </location>
</feature>
<dbReference type="GO" id="GO:0007010">
    <property type="term" value="P:cytoskeleton organization"/>
    <property type="evidence" value="ECO:0007669"/>
    <property type="project" value="TreeGrafter"/>
</dbReference>
<sequence>MDRGETQGSNSSADSTGNNNSVPGVENGTPAANENTVFSYDDKSNSTLSGQPSGNNSVFSSSTKSRSSSHNHTASSSSSVSNVDALSIVPNPDFANNFWSPDYTAGVNVIFEKLRQGCSESSEVLDMIQDRVNLENSYAIGLQAFQEKHKPTKRGFDKDEGASLRLAYMSYVNDIATQGMSHAHIASDIDKSVRGPLQIFNQIHKTRVDDNHALLTAKISRYHKMASQVQKLQTVYYTKCRQREDLDGVAEMSNMETGSLSTTVSSLGSELSRGLTILKRSVASPPEPVARVPSIPTITVDSPDETVSHSSKLELMPGIHWNPQQLFNFVHSLLEEVPLRSHKIAMLGVYNNVTPGDEIVKYARRRLNLTVGKAEKFGQSLVRFNLIKPVGQVMGRFVNSPDYFYQWQPKALDPPKSSPPMANTALTASINDTSVPVPPTQHKSSSAKLQREIEDADEQYKKQVIELDLVRCDLEKSLVDVLFYMQQCEKERLVKIKHALKEMARRISRPQDIDFISKRLFLHQESINPDSDLRYLVENYKTSIFRPNVVIYRNFSDNSICQTFGIDIVNVPFVIPLFIDYLREACVDSDSADLWALQSPISDIYQLRNQINNGKSFDAGQIFPLFPLKIVISTLKQLLLEMPDSVISFTVYDTIKGVFSNEPKTNHESEVEAIAAALCHMPKLAISQLKLIVNHLTSIFGGRDELTIERLSFHLAPYIFRPRASTAFNMKDKHPGLLIKMLLLHGEEVFASVQGRYKGKSRQRSYSEANRKAIVEARNKELAARSTTSRNRSRPGSPLRTDSKEASGNSPPSGGSRVFNNRLLPLTLSPSRQPDGIGGISSSSSHLSRPSPPSKHRKSQSNPGRSTLQLSTVIPLRTPDKDLPATPQNLSDGTAVSTTDPAIAPKGLAIDELFPNSDSQNRPSKEETSETGNEDVHDILASYDDSHSVSPVLRTPELQTLTGEDD</sequence>
<evidence type="ECO:0000313" key="4">
    <source>
        <dbReference type="Proteomes" id="UP000189580"/>
    </source>
</evidence>
<dbReference type="SUPFAM" id="SSF48350">
    <property type="entry name" value="GTPase activation domain, GAP"/>
    <property type="match status" value="1"/>
</dbReference>
<dbReference type="SUPFAM" id="SSF103657">
    <property type="entry name" value="BAR/IMD domain-like"/>
    <property type="match status" value="1"/>
</dbReference>
<dbReference type="InterPro" id="IPR001060">
    <property type="entry name" value="FCH_dom"/>
</dbReference>
<feature type="compositionally biased region" description="Polar residues" evidence="1">
    <location>
        <begin position="862"/>
        <end position="872"/>
    </location>
</feature>
<dbReference type="GO" id="GO:0005886">
    <property type="term" value="C:plasma membrane"/>
    <property type="evidence" value="ECO:0007669"/>
    <property type="project" value="TreeGrafter"/>
</dbReference>
<dbReference type="KEGG" id="slb:AWJ20_3687"/>
<reference evidence="3 4" key="1">
    <citation type="submission" date="2016-02" db="EMBL/GenBank/DDBJ databases">
        <title>Complete genome sequence and transcriptome regulation of the pentose utilising yeast Sugiyamaella lignohabitans.</title>
        <authorList>
            <person name="Bellasio M."/>
            <person name="Peymann A."/>
            <person name="Valli M."/>
            <person name="Sipitzky M."/>
            <person name="Graf A."/>
            <person name="Sauer M."/>
            <person name="Marx H."/>
            <person name="Mattanovich D."/>
        </authorList>
    </citation>
    <scope>NUCLEOTIDE SEQUENCE [LARGE SCALE GENOMIC DNA]</scope>
    <source>
        <strain evidence="3 4">CBS 10342</strain>
    </source>
</reference>
<dbReference type="RefSeq" id="XP_018738513.1">
    <property type="nucleotide sequence ID" value="XM_018880721.1"/>
</dbReference>
<dbReference type="GO" id="GO:0005096">
    <property type="term" value="F:GTPase activator activity"/>
    <property type="evidence" value="ECO:0007669"/>
    <property type="project" value="TreeGrafter"/>
</dbReference>
<feature type="domain" description="Rho-GAP" evidence="2">
    <location>
        <begin position="564"/>
        <end position="750"/>
    </location>
</feature>
<feature type="region of interest" description="Disordered" evidence="1">
    <location>
        <begin position="1"/>
        <end position="82"/>
    </location>
</feature>
<dbReference type="GO" id="GO:0000935">
    <property type="term" value="C:division septum"/>
    <property type="evidence" value="ECO:0007669"/>
    <property type="project" value="TreeGrafter"/>
</dbReference>
<dbReference type="GO" id="GO:0007264">
    <property type="term" value="P:small GTPase-mediated signal transduction"/>
    <property type="evidence" value="ECO:0007669"/>
    <property type="project" value="TreeGrafter"/>
</dbReference>
<evidence type="ECO:0000259" key="2">
    <source>
        <dbReference type="PROSITE" id="PS50238"/>
    </source>
</evidence>
<feature type="compositionally biased region" description="Low complexity" evidence="1">
    <location>
        <begin position="785"/>
        <end position="798"/>
    </location>
</feature>
<dbReference type="PANTHER" id="PTHR23065">
    <property type="entry name" value="PROLINE-SERINE-THREONINE PHOSPHATASE INTERACTING PROTEIN 1"/>
    <property type="match status" value="1"/>
</dbReference>
<dbReference type="PROSITE" id="PS50238">
    <property type="entry name" value="RHOGAP"/>
    <property type="match status" value="1"/>
</dbReference>
<dbReference type="SMART" id="SM00324">
    <property type="entry name" value="RhoGAP"/>
    <property type="match status" value="1"/>
</dbReference>
<dbReference type="GO" id="GO:0005737">
    <property type="term" value="C:cytoplasm"/>
    <property type="evidence" value="ECO:0007669"/>
    <property type="project" value="TreeGrafter"/>
</dbReference>
<dbReference type="SUPFAM" id="SSF46785">
    <property type="entry name" value="Winged helix' DNA-binding domain"/>
    <property type="match status" value="1"/>
</dbReference>
<feature type="compositionally biased region" description="Basic and acidic residues" evidence="1">
    <location>
        <begin position="923"/>
        <end position="938"/>
    </location>
</feature>
<evidence type="ECO:0000256" key="1">
    <source>
        <dbReference type="SAM" id="MobiDB-lite"/>
    </source>
</evidence>
<accession>A0A170R0A7</accession>
<dbReference type="OrthoDB" id="2155291at2759"/>
<protein>
    <submittedName>
        <fullName evidence="3">Rgd2p</fullName>
    </submittedName>
</protein>
<feature type="region of interest" description="Disordered" evidence="1">
    <location>
        <begin position="777"/>
        <end position="966"/>
    </location>
</feature>
<dbReference type="EMBL" id="CP014503">
    <property type="protein sequence ID" value="ANB16036.1"/>
    <property type="molecule type" value="Genomic_DNA"/>
</dbReference>
<dbReference type="Gene3D" id="1.20.1270.60">
    <property type="entry name" value="Arfaptin homology (AH) domain/BAR domain"/>
    <property type="match status" value="2"/>
</dbReference>
<dbReference type="Gene3D" id="1.10.555.10">
    <property type="entry name" value="Rho GTPase activation protein"/>
    <property type="match status" value="1"/>
</dbReference>
<dbReference type="SMART" id="SM00055">
    <property type="entry name" value="FCH"/>
    <property type="match status" value="1"/>
</dbReference>
<gene>
    <name evidence="3" type="primary">RGD2</name>
    <name evidence="3" type="ORF">AWJ20_3687</name>
</gene>
<name>A0A170R0A7_9ASCO</name>
<dbReference type="InterPro" id="IPR000591">
    <property type="entry name" value="DEP_dom"/>
</dbReference>